<name>A0A6N6N7E6_9BACT</name>
<keyword evidence="2" id="KW-1185">Reference proteome</keyword>
<gene>
    <name evidence="1" type="ORF">F8A88_03550</name>
</gene>
<comment type="caution">
    <text evidence="1">The sequence shown here is derived from an EMBL/GenBank/DDBJ whole genome shotgun (WGS) entry which is preliminary data.</text>
</comment>
<sequence length="118" mass="14397">MVMEDKLTFTQMEEQKRVIYEKMNPRRRKFVDRMGYDKWDPFAKPFDPIDIRTDATGHTAHELTRLFMKSMEAQPNDEYLEAVNEFNVMLVMNFEKVRPLYEYCLWYQKLCRERGVEP</sequence>
<dbReference type="EMBL" id="WAIE01000001">
    <property type="protein sequence ID" value="KAB1443345.1"/>
    <property type="molecule type" value="Genomic_DNA"/>
</dbReference>
<evidence type="ECO:0000313" key="2">
    <source>
        <dbReference type="Proteomes" id="UP000438699"/>
    </source>
</evidence>
<organism evidence="1 2">
    <name type="scientific">Pseudodesulfovibrio senegalensis</name>
    <dbReference type="NCBI Taxonomy" id="1721087"/>
    <lineage>
        <taxon>Bacteria</taxon>
        <taxon>Pseudomonadati</taxon>
        <taxon>Thermodesulfobacteriota</taxon>
        <taxon>Desulfovibrionia</taxon>
        <taxon>Desulfovibrionales</taxon>
        <taxon>Desulfovibrionaceae</taxon>
    </lineage>
</organism>
<protein>
    <submittedName>
        <fullName evidence="1">Uncharacterized protein</fullName>
    </submittedName>
</protein>
<dbReference type="AlphaFoldDB" id="A0A6N6N7E6"/>
<accession>A0A6N6N7E6</accession>
<proteinExistence type="predicted"/>
<dbReference type="OrthoDB" id="5456715at2"/>
<reference evidence="1 2" key="1">
    <citation type="journal article" date="2017" name="Int. J. Syst. Evol. Microbiol.">
        <title>Desulfovibrio senegalensis sp. nov., a mesophilic sulfate reducer isolated from marine sediment.</title>
        <authorList>
            <person name="Thioye A."/>
            <person name="Gam Z.B.A."/>
            <person name="Mbengue M."/>
            <person name="Cayol J.L."/>
            <person name="Joseph-Bartoli M."/>
            <person name="Toure-Kane C."/>
            <person name="Labat M."/>
        </authorList>
    </citation>
    <scope>NUCLEOTIDE SEQUENCE [LARGE SCALE GENOMIC DNA]</scope>
    <source>
        <strain evidence="1 2">DSM 101509</strain>
    </source>
</reference>
<evidence type="ECO:0000313" key="1">
    <source>
        <dbReference type="EMBL" id="KAB1443345.1"/>
    </source>
</evidence>
<dbReference type="Proteomes" id="UP000438699">
    <property type="component" value="Unassembled WGS sequence"/>
</dbReference>